<organism evidence="1 2">
    <name type="scientific">Diploptera punctata</name>
    <name type="common">Pacific beetle cockroach</name>
    <dbReference type="NCBI Taxonomy" id="6984"/>
    <lineage>
        <taxon>Eukaryota</taxon>
        <taxon>Metazoa</taxon>
        <taxon>Ecdysozoa</taxon>
        <taxon>Arthropoda</taxon>
        <taxon>Hexapoda</taxon>
        <taxon>Insecta</taxon>
        <taxon>Pterygota</taxon>
        <taxon>Neoptera</taxon>
        <taxon>Polyneoptera</taxon>
        <taxon>Dictyoptera</taxon>
        <taxon>Blattodea</taxon>
        <taxon>Blaberoidea</taxon>
        <taxon>Blaberidae</taxon>
        <taxon>Diplopterinae</taxon>
        <taxon>Diploptera</taxon>
    </lineage>
</organism>
<reference evidence="1" key="2">
    <citation type="submission" date="2023-05" db="EMBL/GenBank/DDBJ databases">
        <authorList>
            <person name="Fouks B."/>
        </authorList>
    </citation>
    <scope>NUCLEOTIDE SEQUENCE</scope>
    <source>
        <strain evidence="1">Stay&amp;Tobe</strain>
        <tissue evidence="1">Testes</tissue>
    </source>
</reference>
<accession>A0AAD8AJH5</accession>
<keyword evidence="2" id="KW-1185">Reference proteome</keyword>
<comment type="caution">
    <text evidence="1">The sequence shown here is derived from an EMBL/GenBank/DDBJ whole genome shotgun (WGS) entry which is preliminary data.</text>
</comment>
<sequence length="159" mass="18326">KQQYPCLHRGHKAHRPAGALPWKKSERLINFKIRKLHLSTKEIESPFSCHKLTDFNCPPPQLTVVWIASRMVIKNPLSEVTFDSNNKPVFVEKLVKHKRYLSGDVCDVGLNENMHMSNIHHARSGAVLRGQLMNVPRIINYISCKFGSNFMHLHLIRIP</sequence>
<feature type="non-terminal residue" evidence="1">
    <location>
        <position position="159"/>
    </location>
</feature>
<name>A0AAD8AJH5_DIPPU</name>
<proteinExistence type="predicted"/>
<evidence type="ECO:0000313" key="2">
    <source>
        <dbReference type="Proteomes" id="UP001233999"/>
    </source>
</evidence>
<gene>
    <name evidence="1" type="ORF">L9F63_009795</name>
</gene>
<evidence type="ECO:0000313" key="1">
    <source>
        <dbReference type="EMBL" id="KAJ9599895.1"/>
    </source>
</evidence>
<dbReference type="AlphaFoldDB" id="A0AAD8AJH5"/>
<dbReference type="EMBL" id="JASPKZ010000464">
    <property type="protein sequence ID" value="KAJ9599895.1"/>
    <property type="molecule type" value="Genomic_DNA"/>
</dbReference>
<feature type="non-terminal residue" evidence="1">
    <location>
        <position position="1"/>
    </location>
</feature>
<dbReference type="Proteomes" id="UP001233999">
    <property type="component" value="Unassembled WGS sequence"/>
</dbReference>
<protein>
    <submittedName>
        <fullName evidence="1">Uncharacterized protein</fullName>
    </submittedName>
</protein>
<reference evidence="1" key="1">
    <citation type="journal article" date="2023" name="IScience">
        <title>Live-bearing cockroach genome reveals convergent evolutionary mechanisms linked to viviparity in insects and beyond.</title>
        <authorList>
            <person name="Fouks B."/>
            <person name="Harrison M.C."/>
            <person name="Mikhailova A.A."/>
            <person name="Marchal E."/>
            <person name="English S."/>
            <person name="Carruthers M."/>
            <person name="Jennings E.C."/>
            <person name="Chiamaka E.L."/>
            <person name="Frigard R.A."/>
            <person name="Pippel M."/>
            <person name="Attardo G.M."/>
            <person name="Benoit J.B."/>
            <person name="Bornberg-Bauer E."/>
            <person name="Tobe S.S."/>
        </authorList>
    </citation>
    <scope>NUCLEOTIDE SEQUENCE</scope>
    <source>
        <strain evidence="1">Stay&amp;Tobe</strain>
    </source>
</reference>